<sequence length="110" mass="12790">MQLRIANNILLRLNTFFRNPYALTQPDNSKDFKKSFHQHVRQQFLKSVQRVSSQFSLTSPLELQNISAADTELSLSPILTTSFNWHFAHQFVRTTLLFQPHHVVTHLNSA</sequence>
<proteinExistence type="predicted"/>
<gene>
    <name evidence="1" type="ORF">CDAR_27461</name>
</gene>
<name>A0AAV4VU48_9ARAC</name>
<evidence type="ECO:0000313" key="2">
    <source>
        <dbReference type="Proteomes" id="UP001054837"/>
    </source>
</evidence>
<keyword evidence="2" id="KW-1185">Reference proteome</keyword>
<evidence type="ECO:0000313" key="1">
    <source>
        <dbReference type="EMBL" id="GIY73862.1"/>
    </source>
</evidence>
<dbReference type="EMBL" id="BPLQ01013659">
    <property type="protein sequence ID" value="GIY73862.1"/>
    <property type="molecule type" value="Genomic_DNA"/>
</dbReference>
<dbReference type="Proteomes" id="UP001054837">
    <property type="component" value="Unassembled WGS sequence"/>
</dbReference>
<organism evidence="1 2">
    <name type="scientific">Caerostris darwini</name>
    <dbReference type="NCBI Taxonomy" id="1538125"/>
    <lineage>
        <taxon>Eukaryota</taxon>
        <taxon>Metazoa</taxon>
        <taxon>Ecdysozoa</taxon>
        <taxon>Arthropoda</taxon>
        <taxon>Chelicerata</taxon>
        <taxon>Arachnida</taxon>
        <taxon>Araneae</taxon>
        <taxon>Araneomorphae</taxon>
        <taxon>Entelegynae</taxon>
        <taxon>Araneoidea</taxon>
        <taxon>Araneidae</taxon>
        <taxon>Caerostris</taxon>
    </lineage>
</organism>
<dbReference type="AlphaFoldDB" id="A0AAV4VU48"/>
<comment type="caution">
    <text evidence="1">The sequence shown here is derived from an EMBL/GenBank/DDBJ whole genome shotgun (WGS) entry which is preliminary data.</text>
</comment>
<accession>A0AAV4VU48</accession>
<protein>
    <submittedName>
        <fullName evidence="1">Uncharacterized protein</fullName>
    </submittedName>
</protein>
<reference evidence="1 2" key="1">
    <citation type="submission" date="2021-06" db="EMBL/GenBank/DDBJ databases">
        <title>Caerostris darwini draft genome.</title>
        <authorList>
            <person name="Kono N."/>
            <person name="Arakawa K."/>
        </authorList>
    </citation>
    <scope>NUCLEOTIDE SEQUENCE [LARGE SCALE GENOMIC DNA]</scope>
</reference>